<sequence length="221" mass="23365">MPDQNRALVSMAQQFSGLPIKSLISAPLLAGAEANAKMALTQTQFLLSTCFNVEEADGNTTYTPIMINMKLTRSVIKANGEAGDPVVTDFNLPLMTIMPLNSLAVDEVTVNFEMEVKSSFSNDKETSAESESAAEGSFSAKVGYGCFSAEVSGSVSSKSKSASSEKSHYEKSNSAKYDIHAHAGQLPLPEGVTTIIQAFAQNVTPIQLKDDGDAGQNQNGG</sequence>
<comment type="caution">
    <text evidence="1">The sequence shown here is derived from an EMBL/GenBank/DDBJ whole genome shotgun (WGS) entry which is preliminary data.</text>
</comment>
<protein>
    <submittedName>
        <fullName evidence="1">DUF2589 domain-containing protein</fullName>
    </submittedName>
</protein>
<proteinExistence type="predicted"/>
<dbReference type="InterPro" id="IPR024510">
    <property type="entry name" value="DUF2589"/>
</dbReference>
<dbReference type="EMBL" id="JAJUBB010000004">
    <property type="protein sequence ID" value="MDD1781153.1"/>
    <property type="molecule type" value="Genomic_DNA"/>
</dbReference>
<evidence type="ECO:0000313" key="1">
    <source>
        <dbReference type="EMBL" id="MDD1781153.1"/>
    </source>
</evidence>
<gene>
    <name evidence="1" type="ORF">LRP49_08035</name>
</gene>
<organism evidence="1 2">
    <name type="scientific">Enterovibrio qingdaonensis</name>
    <dbReference type="NCBI Taxonomy" id="2899818"/>
    <lineage>
        <taxon>Bacteria</taxon>
        <taxon>Pseudomonadati</taxon>
        <taxon>Pseudomonadota</taxon>
        <taxon>Gammaproteobacteria</taxon>
        <taxon>Vibrionales</taxon>
        <taxon>Vibrionaceae</taxon>
        <taxon>Enterovibrio</taxon>
    </lineage>
</organism>
<accession>A0ABT5QJJ6</accession>
<dbReference type="RefSeq" id="WP_274141496.1">
    <property type="nucleotide sequence ID" value="NZ_JAJUBB010000004.1"/>
</dbReference>
<keyword evidence="2" id="KW-1185">Reference proteome</keyword>
<reference evidence="1" key="1">
    <citation type="submission" date="2021-12" db="EMBL/GenBank/DDBJ databases">
        <title>Enterovibrio ZSDZ35 sp. nov. and Enterovibrio ZSDZ42 sp. nov., isolated from coastal seawater in Qingdao.</title>
        <authorList>
            <person name="Zhang P."/>
        </authorList>
    </citation>
    <scope>NUCLEOTIDE SEQUENCE</scope>
    <source>
        <strain evidence="1">ZSDZ35</strain>
    </source>
</reference>
<name>A0ABT5QJJ6_9GAMM</name>
<dbReference type="Proteomes" id="UP001149821">
    <property type="component" value="Unassembled WGS sequence"/>
</dbReference>
<evidence type="ECO:0000313" key="2">
    <source>
        <dbReference type="Proteomes" id="UP001149821"/>
    </source>
</evidence>
<dbReference type="Pfam" id="PF11655">
    <property type="entry name" value="DUF2589"/>
    <property type="match status" value="1"/>
</dbReference>